<dbReference type="InterPro" id="IPR000814">
    <property type="entry name" value="TBP"/>
</dbReference>
<gene>
    <name evidence="4" type="ORF">BT63DRAFT_263133</name>
</gene>
<evidence type="ECO:0000256" key="1">
    <source>
        <dbReference type="ARBA" id="ARBA00005560"/>
    </source>
</evidence>
<protein>
    <submittedName>
        <fullName evidence="4">TATA-box binding protein-like protein</fullName>
    </submittedName>
</protein>
<keyword evidence="5" id="KW-1185">Reference proteome</keyword>
<proteinExistence type="inferred from homology"/>
<dbReference type="Gene3D" id="3.30.310.10">
    <property type="entry name" value="TATA-Binding Protein"/>
    <property type="match status" value="2"/>
</dbReference>
<dbReference type="PRINTS" id="PR00686">
    <property type="entry name" value="TIFACTORIID"/>
</dbReference>
<dbReference type="GO" id="GO:0003677">
    <property type="term" value="F:DNA binding"/>
    <property type="evidence" value="ECO:0007669"/>
    <property type="project" value="UniProtKB-KW"/>
</dbReference>
<name>A0A6A6UEK0_9PEZI</name>
<evidence type="ECO:0000256" key="2">
    <source>
        <dbReference type="ARBA" id="ARBA00023125"/>
    </source>
</evidence>
<accession>A0A6A6UEK0</accession>
<dbReference type="PANTHER" id="PTHR10126">
    <property type="entry name" value="TATA-BOX BINDING PROTEIN"/>
    <property type="match status" value="1"/>
</dbReference>
<dbReference type="SUPFAM" id="SSF55945">
    <property type="entry name" value="TATA-box binding protein-like"/>
    <property type="match status" value="2"/>
</dbReference>
<dbReference type="Pfam" id="PF00352">
    <property type="entry name" value="TBP"/>
    <property type="match status" value="2"/>
</dbReference>
<evidence type="ECO:0000313" key="4">
    <source>
        <dbReference type="EMBL" id="KAF2669518.1"/>
    </source>
</evidence>
<sequence>MPRKKKPRPTIPEPLESTAEIITRLTTTNGIPAIQLPKIHNIVASFFSGQRIDVRTVAQYARNVEKKPRFNGVIMRGRNPKYTCLLFSSGACNIMGVRTLADGKLAARKVARGLQKIGYPVARVENWYPVNFVASAETGMVIRIPGLYRKHGLSPYVRYMPEHFSGLIYEYLGNEEGTRGKVTVIVFSNGKLMFLGARYEQHIFYAFEHIYPIIAEFAIRSRQGSKVE</sequence>
<organism evidence="4 5">
    <name type="scientific">Microthyrium microscopicum</name>
    <dbReference type="NCBI Taxonomy" id="703497"/>
    <lineage>
        <taxon>Eukaryota</taxon>
        <taxon>Fungi</taxon>
        <taxon>Dikarya</taxon>
        <taxon>Ascomycota</taxon>
        <taxon>Pezizomycotina</taxon>
        <taxon>Dothideomycetes</taxon>
        <taxon>Dothideomycetes incertae sedis</taxon>
        <taxon>Microthyriales</taxon>
        <taxon>Microthyriaceae</taxon>
        <taxon>Microthyrium</taxon>
    </lineage>
</organism>
<evidence type="ECO:0000256" key="3">
    <source>
        <dbReference type="ARBA" id="ARBA00023163"/>
    </source>
</evidence>
<dbReference type="CDD" id="cd00652">
    <property type="entry name" value="TBP_TLF"/>
    <property type="match status" value="1"/>
</dbReference>
<evidence type="ECO:0000313" key="5">
    <source>
        <dbReference type="Proteomes" id="UP000799302"/>
    </source>
</evidence>
<dbReference type="OrthoDB" id="2127950at2759"/>
<keyword evidence="2" id="KW-0238">DNA-binding</keyword>
<dbReference type="Proteomes" id="UP000799302">
    <property type="component" value="Unassembled WGS sequence"/>
</dbReference>
<dbReference type="InterPro" id="IPR012295">
    <property type="entry name" value="TBP_dom_sf"/>
</dbReference>
<dbReference type="AlphaFoldDB" id="A0A6A6UEK0"/>
<dbReference type="GO" id="GO:0006352">
    <property type="term" value="P:DNA-templated transcription initiation"/>
    <property type="evidence" value="ECO:0007669"/>
    <property type="project" value="InterPro"/>
</dbReference>
<reference evidence="4" key="1">
    <citation type="journal article" date="2020" name="Stud. Mycol.">
        <title>101 Dothideomycetes genomes: a test case for predicting lifestyles and emergence of pathogens.</title>
        <authorList>
            <person name="Haridas S."/>
            <person name="Albert R."/>
            <person name="Binder M."/>
            <person name="Bloem J."/>
            <person name="Labutti K."/>
            <person name="Salamov A."/>
            <person name="Andreopoulos B."/>
            <person name="Baker S."/>
            <person name="Barry K."/>
            <person name="Bills G."/>
            <person name="Bluhm B."/>
            <person name="Cannon C."/>
            <person name="Castanera R."/>
            <person name="Culley D."/>
            <person name="Daum C."/>
            <person name="Ezra D."/>
            <person name="Gonzalez J."/>
            <person name="Henrissat B."/>
            <person name="Kuo A."/>
            <person name="Liang C."/>
            <person name="Lipzen A."/>
            <person name="Lutzoni F."/>
            <person name="Magnuson J."/>
            <person name="Mondo S."/>
            <person name="Nolan M."/>
            <person name="Ohm R."/>
            <person name="Pangilinan J."/>
            <person name="Park H.-J."/>
            <person name="Ramirez L."/>
            <person name="Alfaro M."/>
            <person name="Sun H."/>
            <person name="Tritt A."/>
            <person name="Yoshinaga Y."/>
            <person name="Zwiers L.-H."/>
            <person name="Turgeon B."/>
            <person name="Goodwin S."/>
            <person name="Spatafora J."/>
            <person name="Crous P."/>
            <person name="Grigoriev I."/>
        </authorList>
    </citation>
    <scope>NUCLEOTIDE SEQUENCE</scope>
    <source>
        <strain evidence="4">CBS 115976</strain>
    </source>
</reference>
<keyword evidence="3" id="KW-0804">Transcription</keyword>
<comment type="similarity">
    <text evidence="1">Belongs to the TBP family.</text>
</comment>
<dbReference type="EMBL" id="MU004235">
    <property type="protein sequence ID" value="KAF2669518.1"/>
    <property type="molecule type" value="Genomic_DNA"/>
</dbReference>